<feature type="chain" id="PRO_5043983934" description="diguanylate cyclase" evidence="5">
    <location>
        <begin position="24"/>
        <end position="571"/>
    </location>
</feature>
<protein>
    <recommendedName>
        <fullName evidence="2">diguanylate cyclase</fullName>
        <ecNumber evidence="2">2.7.7.65</ecNumber>
    </recommendedName>
</protein>
<feature type="transmembrane region" description="Helical" evidence="4">
    <location>
        <begin position="187"/>
        <end position="208"/>
    </location>
</feature>
<gene>
    <name evidence="7" type="ORF">R5R33_12300</name>
</gene>
<feature type="transmembrane region" description="Helical" evidence="4">
    <location>
        <begin position="251"/>
        <end position="271"/>
    </location>
</feature>
<dbReference type="AlphaFoldDB" id="A0AAU0MXP1"/>
<dbReference type="PANTHER" id="PTHR45138">
    <property type="entry name" value="REGULATORY COMPONENTS OF SENSORY TRANSDUCTION SYSTEM"/>
    <property type="match status" value="1"/>
</dbReference>
<dbReference type="KEGG" id="mpaf:R5R33_12300"/>
<keyword evidence="7" id="KW-0808">Transferase</keyword>
<dbReference type="Gene3D" id="3.30.70.270">
    <property type="match status" value="1"/>
</dbReference>
<evidence type="ECO:0000256" key="4">
    <source>
        <dbReference type="SAM" id="Phobius"/>
    </source>
</evidence>
<keyword evidence="8" id="KW-1185">Reference proteome</keyword>
<evidence type="ECO:0000256" key="2">
    <source>
        <dbReference type="ARBA" id="ARBA00012528"/>
    </source>
</evidence>
<dbReference type="InterPro" id="IPR011623">
    <property type="entry name" value="7TMR_DISM_rcpt_extracell_dom1"/>
</dbReference>
<keyword evidence="4" id="KW-1133">Transmembrane helix</keyword>
<name>A0AAU0MXP1_9GAMM</name>
<dbReference type="Pfam" id="PF07696">
    <property type="entry name" value="7TMR-DISMED2"/>
    <property type="match status" value="1"/>
</dbReference>
<evidence type="ECO:0000313" key="8">
    <source>
        <dbReference type="Proteomes" id="UP001302477"/>
    </source>
</evidence>
<dbReference type="Proteomes" id="UP001302477">
    <property type="component" value="Chromosome"/>
</dbReference>
<keyword evidence="5" id="KW-0732">Signal</keyword>
<feature type="domain" description="GGDEF" evidence="6">
    <location>
        <begin position="427"/>
        <end position="557"/>
    </location>
</feature>
<accession>A0AAU0MXP1</accession>
<evidence type="ECO:0000313" key="7">
    <source>
        <dbReference type="EMBL" id="WOX04520.1"/>
    </source>
</evidence>
<feature type="transmembrane region" description="Helical" evidence="4">
    <location>
        <begin position="215"/>
        <end position="231"/>
    </location>
</feature>
<feature type="signal peptide" evidence="5">
    <location>
        <begin position="1"/>
        <end position="23"/>
    </location>
</feature>
<feature type="transmembrane region" description="Helical" evidence="4">
    <location>
        <begin position="337"/>
        <end position="355"/>
    </location>
</feature>
<dbReference type="InterPro" id="IPR011622">
    <property type="entry name" value="7TMR_DISM_rcpt_extracell_dom2"/>
</dbReference>
<keyword evidence="4" id="KW-0812">Transmembrane</keyword>
<organism evidence="7 8">
    <name type="scientific">Microbulbifer pacificus</name>
    <dbReference type="NCBI Taxonomy" id="407164"/>
    <lineage>
        <taxon>Bacteria</taxon>
        <taxon>Pseudomonadati</taxon>
        <taxon>Pseudomonadota</taxon>
        <taxon>Gammaproteobacteria</taxon>
        <taxon>Cellvibrionales</taxon>
        <taxon>Microbulbiferaceae</taxon>
        <taxon>Microbulbifer</taxon>
    </lineage>
</organism>
<dbReference type="CDD" id="cd01949">
    <property type="entry name" value="GGDEF"/>
    <property type="match status" value="1"/>
</dbReference>
<dbReference type="GO" id="GO:0005886">
    <property type="term" value="C:plasma membrane"/>
    <property type="evidence" value="ECO:0007669"/>
    <property type="project" value="TreeGrafter"/>
</dbReference>
<dbReference type="Pfam" id="PF07695">
    <property type="entry name" value="7TMR-DISM_7TM"/>
    <property type="match status" value="1"/>
</dbReference>
<sequence length="571" mass="63313">MVMQVTCWILGLSLLCLSSLAQSAPFSVAQEQQPAALTENLLLLQDPEQKLNFSDILSPEQKQQLQPLHGHSPNFGFTGAAYWVAVTLHNPLPVQRELILRQDYPLIDRLDFWYQDSSDQWQQVATGDRLPFVSRVLDLRDFVFPVTLPANANRTFYFRFATEGALNIGLSVSDPTAFLSQLALEQFLLGIYYGGFLVLVIYNLFLFIAVRDRAYVYYMGYAISYGLYFGVHNGISFQYVWPGSPWLANQSLVILLGMTLIFGIQFARTFCSSRLLAPRTDRMARGLLYVIVPLTVISPFVNYGPTILSLALLTLVVAVLLLAVGVISLLKGSLSARYFLVGWATLLVCVIVYMLKTFGLIPHNAITHNAFQFGALLEMVLLSLALGARVNEIQKRGYIDQLTGLYNRGYFDQRLPRELANATVTGAPLSLLVLDIDHFKSINDDYGHARGDAVLQAVGRLIRRLVRKPVVACRYGGEEFALLLPRTDCAAAQVVAERLVREVAQTDFDGLALTISVGVASTEPSVDLSAPEFFELADRALYKAKRNGRNRYVVADSSIANSGVMLSVGNV</sequence>
<dbReference type="Gene3D" id="2.60.40.2380">
    <property type="match status" value="1"/>
</dbReference>
<proteinExistence type="predicted"/>
<evidence type="ECO:0000256" key="1">
    <source>
        <dbReference type="ARBA" id="ARBA00001946"/>
    </source>
</evidence>
<comment type="cofactor">
    <cofactor evidence="1">
        <name>Mg(2+)</name>
        <dbReference type="ChEBI" id="CHEBI:18420"/>
    </cofactor>
</comment>
<dbReference type="GO" id="GO:0043709">
    <property type="term" value="P:cell adhesion involved in single-species biofilm formation"/>
    <property type="evidence" value="ECO:0007669"/>
    <property type="project" value="TreeGrafter"/>
</dbReference>
<dbReference type="InterPro" id="IPR029787">
    <property type="entry name" value="Nucleotide_cyclase"/>
</dbReference>
<dbReference type="InterPro" id="IPR043128">
    <property type="entry name" value="Rev_trsase/Diguanyl_cyclase"/>
</dbReference>
<dbReference type="EMBL" id="CP137555">
    <property type="protein sequence ID" value="WOX04520.1"/>
    <property type="molecule type" value="Genomic_DNA"/>
</dbReference>
<keyword evidence="4" id="KW-0472">Membrane</keyword>
<feature type="transmembrane region" description="Helical" evidence="4">
    <location>
        <begin position="283"/>
        <end position="301"/>
    </location>
</feature>
<evidence type="ECO:0000256" key="5">
    <source>
        <dbReference type="SAM" id="SignalP"/>
    </source>
</evidence>
<dbReference type="NCBIfam" id="TIGR00254">
    <property type="entry name" value="GGDEF"/>
    <property type="match status" value="1"/>
</dbReference>
<dbReference type="GO" id="GO:1902201">
    <property type="term" value="P:negative regulation of bacterial-type flagellum-dependent cell motility"/>
    <property type="evidence" value="ECO:0007669"/>
    <property type="project" value="TreeGrafter"/>
</dbReference>
<dbReference type="InterPro" id="IPR000160">
    <property type="entry name" value="GGDEF_dom"/>
</dbReference>
<dbReference type="EC" id="2.7.7.65" evidence="2"/>
<dbReference type="InterPro" id="IPR050469">
    <property type="entry name" value="Diguanylate_Cyclase"/>
</dbReference>
<dbReference type="SUPFAM" id="SSF55073">
    <property type="entry name" value="Nucleotide cyclase"/>
    <property type="match status" value="1"/>
</dbReference>
<dbReference type="SMART" id="SM00267">
    <property type="entry name" value="GGDEF"/>
    <property type="match status" value="1"/>
</dbReference>
<dbReference type="GO" id="GO:0052621">
    <property type="term" value="F:diguanylate cyclase activity"/>
    <property type="evidence" value="ECO:0007669"/>
    <property type="project" value="UniProtKB-EC"/>
</dbReference>
<dbReference type="PROSITE" id="PS50887">
    <property type="entry name" value="GGDEF"/>
    <property type="match status" value="1"/>
</dbReference>
<dbReference type="FunFam" id="3.30.70.270:FF:000001">
    <property type="entry name" value="Diguanylate cyclase domain protein"/>
    <property type="match status" value="1"/>
</dbReference>
<dbReference type="Pfam" id="PF00990">
    <property type="entry name" value="GGDEF"/>
    <property type="match status" value="1"/>
</dbReference>
<keyword evidence="7" id="KW-0548">Nucleotidyltransferase</keyword>
<dbReference type="PANTHER" id="PTHR45138:SF9">
    <property type="entry name" value="DIGUANYLATE CYCLASE DGCM-RELATED"/>
    <property type="match status" value="1"/>
</dbReference>
<feature type="transmembrane region" description="Helical" evidence="4">
    <location>
        <begin position="370"/>
        <end position="388"/>
    </location>
</feature>
<feature type="transmembrane region" description="Helical" evidence="4">
    <location>
        <begin position="307"/>
        <end position="330"/>
    </location>
</feature>
<evidence type="ECO:0000259" key="6">
    <source>
        <dbReference type="PROSITE" id="PS50887"/>
    </source>
</evidence>
<reference evidence="7 8" key="1">
    <citation type="submission" date="2023-10" db="EMBL/GenBank/DDBJ databases">
        <title>Description of Microbulbifer bruguierae sp. nov., isolated from the sediments of mangrove plant Bruguiera sexangula and comparative genomic analyses of the genus Microbulbifer.</title>
        <authorList>
            <person name="Long M."/>
        </authorList>
    </citation>
    <scope>NUCLEOTIDE SEQUENCE [LARGE SCALE GENOMIC DNA]</scope>
    <source>
        <strain evidence="7 8">SPO729</strain>
    </source>
</reference>
<evidence type="ECO:0000256" key="3">
    <source>
        <dbReference type="ARBA" id="ARBA00034247"/>
    </source>
</evidence>
<dbReference type="RefSeq" id="WP_318952998.1">
    <property type="nucleotide sequence ID" value="NZ_CP137555.1"/>
</dbReference>
<comment type="catalytic activity">
    <reaction evidence="3">
        <text>2 GTP = 3',3'-c-di-GMP + 2 diphosphate</text>
        <dbReference type="Rhea" id="RHEA:24898"/>
        <dbReference type="ChEBI" id="CHEBI:33019"/>
        <dbReference type="ChEBI" id="CHEBI:37565"/>
        <dbReference type="ChEBI" id="CHEBI:58805"/>
        <dbReference type="EC" id="2.7.7.65"/>
    </reaction>
</comment>